<evidence type="ECO:0000313" key="2">
    <source>
        <dbReference type="EMBL" id="MBC6466691.1"/>
    </source>
</evidence>
<proteinExistence type="predicted"/>
<feature type="region of interest" description="Disordered" evidence="1">
    <location>
        <begin position="15"/>
        <end position="49"/>
    </location>
</feature>
<sequence>MSISTDEIRSTLARYLGRHPDEADQIRRTVSNSPESARNALPDVGRSSL</sequence>
<comment type="caution">
    <text evidence="2">The sequence shown here is derived from an EMBL/GenBank/DDBJ whole genome shotgun (WGS) entry which is preliminary data.</text>
</comment>
<organism evidence="2 3">
    <name type="scientific">Actinomadura alba</name>
    <dbReference type="NCBI Taxonomy" id="406431"/>
    <lineage>
        <taxon>Bacteria</taxon>
        <taxon>Bacillati</taxon>
        <taxon>Actinomycetota</taxon>
        <taxon>Actinomycetes</taxon>
        <taxon>Streptosporangiales</taxon>
        <taxon>Thermomonosporaceae</taxon>
        <taxon>Actinomadura</taxon>
    </lineage>
</organism>
<accession>A0ABR7LPK5</accession>
<dbReference type="Proteomes" id="UP000805614">
    <property type="component" value="Unassembled WGS sequence"/>
</dbReference>
<keyword evidence="3" id="KW-1185">Reference proteome</keyword>
<name>A0ABR7LPK5_9ACTN</name>
<dbReference type="RefSeq" id="WP_187243702.1">
    <property type="nucleotide sequence ID" value="NZ_BAAAOK010000013.1"/>
</dbReference>
<feature type="compositionally biased region" description="Basic and acidic residues" evidence="1">
    <location>
        <begin position="18"/>
        <end position="27"/>
    </location>
</feature>
<gene>
    <name evidence="2" type="ORF">HKK74_14430</name>
</gene>
<evidence type="ECO:0000256" key="1">
    <source>
        <dbReference type="SAM" id="MobiDB-lite"/>
    </source>
</evidence>
<protein>
    <submittedName>
        <fullName evidence="2">Uncharacterized protein</fullName>
    </submittedName>
</protein>
<evidence type="ECO:0000313" key="3">
    <source>
        <dbReference type="Proteomes" id="UP000805614"/>
    </source>
</evidence>
<reference evidence="2 3" key="1">
    <citation type="submission" date="2020-06" db="EMBL/GenBank/DDBJ databases">
        <title>Actinomadura xiongansis sp. nov., isolated from soil of Baiyangdian.</title>
        <authorList>
            <person name="Zhang X."/>
        </authorList>
    </citation>
    <scope>NUCLEOTIDE SEQUENCE [LARGE SCALE GENOMIC DNA]</scope>
    <source>
        <strain evidence="2 3">HBUM206468</strain>
    </source>
</reference>
<dbReference type="EMBL" id="JABVEC010000009">
    <property type="protein sequence ID" value="MBC6466691.1"/>
    <property type="molecule type" value="Genomic_DNA"/>
</dbReference>